<keyword evidence="2 6" id="KW-0812">Transmembrane</keyword>
<dbReference type="InterPro" id="IPR006480">
    <property type="entry name" value="Phage_holin_4_1"/>
</dbReference>
<gene>
    <name evidence="7" type="ORF">Q3C12_26925</name>
</gene>
<protein>
    <submittedName>
        <fullName evidence="7">Phage holin family protein</fullName>
    </submittedName>
</protein>
<feature type="transmembrane region" description="Helical" evidence="6">
    <location>
        <begin position="20"/>
        <end position="46"/>
    </location>
</feature>
<evidence type="ECO:0000256" key="6">
    <source>
        <dbReference type="SAM" id="Phobius"/>
    </source>
</evidence>
<name>A0ABT8VI38_9BACL</name>
<evidence type="ECO:0000256" key="5">
    <source>
        <dbReference type="ARBA" id="ARBA00023600"/>
    </source>
</evidence>
<evidence type="ECO:0000256" key="2">
    <source>
        <dbReference type="ARBA" id="ARBA00022692"/>
    </source>
</evidence>
<comment type="subcellular location">
    <subcellularLocation>
        <location evidence="1">Membrane</location>
        <topology evidence="1">Multi-pass membrane protein</topology>
    </subcellularLocation>
</comment>
<evidence type="ECO:0000313" key="7">
    <source>
        <dbReference type="EMBL" id="MDO3680650.1"/>
    </source>
</evidence>
<dbReference type="Pfam" id="PF05105">
    <property type="entry name" value="Phage_holin_4_1"/>
    <property type="match status" value="1"/>
</dbReference>
<accession>A0ABT8VI38</accession>
<dbReference type="NCBIfam" id="TIGR01593">
    <property type="entry name" value="holin_tox_secr"/>
    <property type="match status" value="1"/>
</dbReference>
<reference evidence="7" key="1">
    <citation type="submission" date="2023-07" db="EMBL/GenBank/DDBJ databases">
        <authorList>
            <person name="Aktuganov G."/>
            <person name="Boyko T."/>
            <person name="Delegan Y."/>
            <person name="Galimzianova N."/>
            <person name="Gilvanova E."/>
            <person name="Korobov V."/>
            <person name="Kuzmina L."/>
            <person name="Melentiev A."/>
            <person name="Milman P."/>
            <person name="Ryabova A."/>
            <person name="Stupak E."/>
            <person name="Yasakov T."/>
            <person name="Zharikova N."/>
            <person name="Zhurenko E."/>
        </authorList>
    </citation>
    <scope>NUCLEOTIDE SEQUENCE</scope>
    <source>
        <strain evidence="7">IB-739</strain>
    </source>
</reference>
<keyword evidence="4 6" id="KW-0472">Membrane</keyword>
<evidence type="ECO:0000256" key="3">
    <source>
        <dbReference type="ARBA" id="ARBA00022989"/>
    </source>
</evidence>
<comment type="caution">
    <text evidence="7">The sequence shown here is derived from an EMBL/GenBank/DDBJ whole genome shotgun (WGS) entry which is preliminary data.</text>
</comment>
<keyword evidence="3 6" id="KW-1133">Transmembrane helix</keyword>
<proteinExistence type="inferred from homology"/>
<sequence length="145" mass="15291">MPENGREEVKPVDTFFKSAIAVGGSAASFLFGGWSGLLSILLAFVVFDYATGVAAGGKEGKLSSEIGLWGIVKKVCLFAVVAIAHLIDTALGDAHIFRDATVFYVMANELLSVLENFGRLGVSFPPILQQAIEVLRGKGKGGESK</sequence>
<dbReference type="RefSeq" id="WP_302880869.1">
    <property type="nucleotide sequence ID" value="NZ_JAUMKJ010000044.1"/>
</dbReference>
<evidence type="ECO:0000256" key="4">
    <source>
        <dbReference type="ARBA" id="ARBA00023136"/>
    </source>
</evidence>
<keyword evidence="8" id="KW-1185">Reference proteome</keyword>
<dbReference type="EMBL" id="JAUMKJ010000044">
    <property type="protein sequence ID" value="MDO3680650.1"/>
    <property type="molecule type" value="Genomic_DNA"/>
</dbReference>
<organism evidence="7 8">
    <name type="scientific">Paenibacillus ehimensis</name>
    <dbReference type="NCBI Taxonomy" id="79264"/>
    <lineage>
        <taxon>Bacteria</taxon>
        <taxon>Bacillati</taxon>
        <taxon>Bacillota</taxon>
        <taxon>Bacilli</taxon>
        <taxon>Bacillales</taxon>
        <taxon>Paenibacillaceae</taxon>
        <taxon>Paenibacillus</taxon>
    </lineage>
</organism>
<evidence type="ECO:0000313" key="8">
    <source>
        <dbReference type="Proteomes" id="UP001168883"/>
    </source>
</evidence>
<comment type="similarity">
    <text evidence="5">Belongs to the bacteriophage holin family. Cp-1 holin subfamily.</text>
</comment>
<dbReference type="Proteomes" id="UP001168883">
    <property type="component" value="Unassembled WGS sequence"/>
</dbReference>
<evidence type="ECO:0000256" key="1">
    <source>
        <dbReference type="ARBA" id="ARBA00004141"/>
    </source>
</evidence>